<dbReference type="Gene3D" id="1.20.58.410">
    <property type="entry name" value="Release factor"/>
    <property type="match status" value="1"/>
</dbReference>
<reference evidence="9" key="1">
    <citation type="submission" date="2022-12" db="EMBL/GenBank/DDBJ databases">
        <title>Clostridium sp. nov., isolated from industrial wastewater.</title>
        <authorList>
            <person name="Jiayan W."/>
        </authorList>
    </citation>
    <scope>NUCLEOTIDE SEQUENCE</scope>
    <source>
        <strain evidence="9">ZC22-4</strain>
    </source>
</reference>
<organism evidence="9 10">
    <name type="scientific">Clostridium brassicae</name>
    <dbReference type="NCBI Taxonomy" id="2999072"/>
    <lineage>
        <taxon>Bacteria</taxon>
        <taxon>Bacillati</taxon>
        <taxon>Bacillota</taxon>
        <taxon>Clostridia</taxon>
        <taxon>Eubacteriales</taxon>
        <taxon>Clostridiaceae</taxon>
        <taxon>Clostridium</taxon>
    </lineage>
</organism>
<keyword evidence="5 6" id="KW-0648">Protein biosynthesis</keyword>
<gene>
    <name evidence="6 9" type="primary">prfB</name>
    <name evidence="9" type="ORF">OW729_09335</name>
</gene>
<evidence type="ECO:0000256" key="5">
    <source>
        <dbReference type="ARBA" id="ARBA00022917"/>
    </source>
</evidence>
<evidence type="ECO:0000256" key="2">
    <source>
        <dbReference type="ARBA" id="ARBA00010835"/>
    </source>
</evidence>
<dbReference type="InterPro" id="IPR005139">
    <property type="entry name" value="PCRF"/>
</dbReference>
<evidence type="ECO:0000313" key="10">
    <source>
        <dbReference type="Proteomes" id="UP001144612"/>
    </source>
</evidence>
<comment type="function">
    <text evidence="1 6">Peptide chain release factor 2 directs the termination of translation in response to the peptide chain termination codons UGA and UAA.</text>
</comment>
<evidence type="ECO:0000256" key="6">
    <source>
        <dbReference type="HAMAP-Rule" id="MF_00094"/>
    </source>
</evidence>
<dbReference type="SUPFAM" id="SSF75620">
    <property type="entry name" value="Release factor"/>
    <property type="match status" value="1"/>
</dbReference>
<evidence type="ECO:0000313" key="9">
    <source>
        <dbReference type="EMBL" id="MCY6958805.1"/>
    </source>
</evidence>
<keyword evidence="4 6" id="KW-0488">Methylation</keyword>
<evidence type="ECO:0000256" key="3">
    <source>
        <dbReference type="ARBA" id="ARBA00019192"/>
    </source>
</evidence>
<dbReference type="PANTHER" id="PTHR43116:SF3">
    <property type="entry name" value="CLASS I PEPTIDE CHAIN RELEASE FACTOR"/>
    <property type="match status" value="1"/>
</dbReference>
<comment type="similarity">
    <text evidence="2 6">Belongs to the prokaryotic/mitochondrial release factor family.</text>
</comment>
<evidence type="ECO:0000256" key="1">
    <source>
        <dbReference type="ARBA" id="ARBA00002613"/>
    </source>
</evidence>
<dbReference type="NCBIfam" id="TIGR00020">
    <property type="entry name" value="prfB"/>
    <property type="match status" value="1"/>
</dbReference>
<keyword evidence="6" id="KW-0963">Cytoplasm</keyword>
<protein>
    <recommendedName>
        <fullName evidence="3 6">Peptide chain release factor 2</fullName>
        <shortName evidence="6">RF-2</shortName>
    </recommendedName>
</protein>
<comment type="caution">
    <text evidence="9">The sequence shown here is derived from an EMBL/GenBank/DDBJ whole genome shotgun (WGS) entry which is preliminary data.</text>
</comment>
<feature type="domain" description="Prokaryotic-type class I peptide chain release factors" evidence="8">
    <location>
        <begin position="246"/>
        <end position="262"/>
    </location>
</feature>
<proteinExistence type="inferred from homology"/>
<keyword evidence="7" id="KW-0175">Coiled coil</keyword>
<dbReference type="InterPro" id="IPR004374">
    <property type="entry name" value="PrfB"/>
</dbReference>
<dbReference type="Proteomes" id="UP001144612">
    <property type="component" value="Unassembled WGS sequence"/>
</dbReference>
<dbReference type="PROSITE" id="PS00745">
    <property type="entry name" value="RF_PROK_I"/>
    <property type="match status" value="1"/>
</dbReference>
<sequence>MIIQLEEFKSNIAALCENLDEVRVSLDISGIEKRLSELENMMQEVDFWDNVNKAQEVTQEAKNLKDKLDKYYKTKNSLEDLEILIDMSIEEDDMTSIEDIKVEIKEIENTIEEFKVQILLSGEYDKNNAIVSLHSGAGGTDAQDWTQMLLRMYTRWAEKKGYKVETLNLLPGDEAGIKSVDLKIIGEYAYGYLKAEKGIHRLVRISPFNANGKRQTSFAAIEVLPELTESQDIEIKDDDLKIDTFRASGAGGQHVNKTDSAIRITHIPTGIVVQCQSERSQFQNKDTAMQMLKSKLAELKERAHKEKIEELSGELKDNGWGSQIRSYVFQPYTMVKDHRTNTEMGNVDSVMDGDIDLFIIEFLKWNKDSDY</sequence>
<evidence type="ECO:0000256" key="7">
    <source>
        <dbReference type="SAM" id="Coils"/>
    </source>
</evidence>
<dbReference type="EMBL" id="JAPQFJ010000008">
    <property type="protein sequence ID" value="MCY6958805.1"/>
    <property type="molecule type" value="Genomic_DNA"/>
</dbReference>
<dbReference type="InterPro" id="IPR000352">
    <property type="entry name" value="Pep_chain_release_fac_I"/>
</dbReference>
<keyword evidence="10" id="KW-1185">Reference proteome</keyword>
<dbReference type="HAMAP" id="MF_00094">
    <property type="entry name" value="Rel_fac_2"/>
    <property type="match status" value="1"/>
</dbReference>
<evidence type="ECO:0000259" key="8">
    <source>
        <dbReference type="PROSITE" id="PS00745"/>
    </source>
</evidence>
<accession>A0ABT4D947</accession>
<feature type="coiled-coil region" evidence="7">
    <location>
        <begin position="282"/>
        <end position="309"/>
    </location>
</feature>
<dbReference type="SMART" id="SM00937">
    <property type="entry name" value="PCRF"/>
    <property type="match status" value="1"/>
</dbReference>
<dbReference type="PANTHER" id="PTHR43116">
    <property type="entry name" value="PEPTIDE CHAIN RELEASE FACTOR 2"/>
    <property type="match status" value="1"/>
</dbReference>
<dbReference type="Gene3D" id="3.30.160.20">
    <property type="match status" value="1"/>
</dbReference>
<comment type="subcellular location">
    <subcellularLocation>
        <location evidence="6">Cytoplasm</location>
    </subcellularLocation>
</comment>
<feature type="coiled-coil region" evidence="7">
    <location>
        <begin position="54"/>
        <end position="117"/>
    </location>
</feature>
<dbReference type="Pfam" id="PF00472">
    <property type="entry name" value="RF-1"/>
    <property type="match status" value="1"/>
</dbReference>
<name>A0ABT4D947_9CLOT</name>
<feature type="modified residue" description="N5-methylglutamine" evidence="6">
    <location>
        <position position="253"/>
    </location>
</feature>
<dbReference type="Pfam" id="PF03462">
    <property type="entry name" value="PCRF"/>
    <property type="match status" value="1"/>
</dbReference>
<dbReference type="RefSeq" id="WP_268061221.1">
    <property type="nucleotide sequence ID" value="NZ_JAPQFJ010000008.1"/>
</dbReference>
<dbReference type="Gene3D" id="3.30.70.1660">
    <property type="match status" value="1"/>
</dbReference>
<comment type="PTM">
    <text evidence="6">Methylated by PrmC. Methylation increases the termination efficiency of RF2.</text>
</comment>
<evidence type="ECO:0000256" key="4">
    <source>
        <dbReference type="ARBA" id="ARBA00022481"/>
    </source>
</evidence>
<dbReference type="InterPro" id="IPR045853">
    <property type="entry name" value="Pep_chain_release_fac_I_sf"/>
</dbReference>